<gene>
    <name evidence="7" type="ORF">MANES_07G117300v8</name>
</gene>
<dbReference type="InterPro" id="IPR009057">
    <property type="entry name" value="Homeodomain-like_sf"/>
</dbReference>
<dbReference type="InterPro" id="IPR031105">
    <property type="entry name" value="TRP_plant"/>
</dbReference>
<dbReference type="SMART" id="SM00717">
    <property type="entry name" value="SANT"/>
    <property type="match status" value="1"/>
</dbReference>
<dbReference type="OMA" id="QQGKHHA"/>
<dbReference type="OrthoDB" id="2020981at2759"/>
<dbReference type="Gene3D" id="1.10.246.220">
    <property type="match status" value="1"/>
</dbReference>
<feature type="domain" description="Myb-like" evidence="5">
    <location>
        <begin position="589"/>
        <end position="644"/>
    </location>
</feature>
<dbReference type="STRING" id="3983.A0A2C9VMP2"/>
<keyword evidence="8" id="KW-1185">Reference proteome</keyword>
<comment type="subcellular location">
    <subcellularLocation>
        <location evidence="1">Nucleus</location>
    </subcellularLocation>
</comment>
<reference evidence="8" key="1">
    <citation type="journal article" date="2016" name="Nat. Biotechnol.">
        <title>Sequencing wild and cultivated cassava and related species reveals extensive interspecific hybridization and genetic diversity.</title>
        <authorList>
            <person name="Bredeson J.V."/>
            <person name="Lyons J.B."/>
            <person name="Prochnik S.E."/>
            <person name="Wu G.A."/>
            <person name="Ha C.M."/>
            <person name="Edsinger-Gonzales E."/>
            <person name="Grimwood J."/>
            <person name="Schmutz J."/>
            <person name="Rabbi I.Y."/>
            <person name="Egesi C."/>
            <person name="Nauluvula P."/>
            <person name="Lebot V."/>
            <person name="Ndunguru J."/>
            <person name="Mkamilo G."/>
            <person name="Bart R.S."/>
            <person name="Setter T.L."/>
            <person name="Gleadow R.M."/>
            <person name="Kulakow P."/>
            <person name="Ferguson M.E."/>
            <person name="Rounsley S."/>
            <person name="Rokhsar D.S."/>
        </authorList>
    </citation>
    <scope>NUCLEOTIDE SEQUENCE [LARGE SCALE GENOMIC DNA]</scope>
    <source>
        <strain evidence="8">cv. AM560-2</strain>
    </source>
</reference>
<dbReference type="CDD" id="cd11660">
    <property type="entry name" value="SANT_TRF"/>
    <property type="match status" value="1"/>
</dbReference>
<evidence type="ECO:0000256" key="4">
    <source>
        <dbReference type="SAM" id="MobiDB-lite"/>
    </source>
</evidence>
<dbReference type="PROSITE" id="PS50090">
    <property type="entry name" value="MYB_LIKE"/>
    <property type="match status" value="1"/>
</dbReference>
<dbReference type="AlphaFoldDB" id="A0A2C9VMP2"/>
<dbReference type="SUPFAM" id="SSF46689">
    <property type="entry name" value="Homeodomain-like"/>
    <property type="match status" value="1"/>
</dbReference>
<keyword evidence="3" id="KW-0539">Nucleus</keyword>
<proteinExistence type="predicted"/>
<sequence>MVMKKRQDYGFNGFHVPFIPRAPRSARLRGLHKKKVVDGQICPFELLAALAGKLLLESEGSSASSSASDTNQSAFGDGVIKQERNEDKLLKTECFDQGSCEESIFLPEVGPSNGDKKCLLKESQHVESEAVLERSSIITNSESSEKNSSNVKSVICKSKISCDNFSCKLEGRSPHVEEHSADFVKNGFSRQREADGMENGGLTIDNASNLKDPMDLCRKFPALINSDNNVKFPPCRNPVPDASVLRLRNDSKLGIRDDDENFSRCNKPGTKPRAFRYQSRIGDRRMRKLLASKYWKVAPKLRDCELSNVGFSDGGIRPLYRKRKICYSRERYQHDTLYKRRKFSDHSLTATSDGGFSSESVCNSPEKINMDKNGPASMFSGANGFSTSSIIGHQSFHSKNSHVKFSIKSFRIPELVIEVPETATVGSLKRTVMETVTAILGSGLCVGVLLHGKKVRDDNTTLLQTGISSKENLDTLGFTLEPSPVQAPPTVCTEDPPIPLPCDMSQLVPRSPAAPVLDLGTSDALPDPPMLTNSESRIDSNHKSVSSHTDKLADKTMSESRALVAVPPVSVEALAVVPVNQKARRSDLVQRRTRRPFSVSEVEALVQAVEDLGTGRWRDVKLRSFENADHRTYVDLKDKWKTLVHTAKIAPQQRRGEPVPQAVLDRVLAAHAYWSQHQAKQHSKNQGAVVKITETHGHGGRNGVEGELQLL</sequence>
<dbReference type="InterPro" id="IPR001005">
    <property type="entry name" value="SANT/Myb"/>
</dbReference>
<dbReference type="GO" id="GO:0005634">
    <property type="term" value="C:nucleus"/>
    <property type="evidence" value="ECO:0007669"/>
    <property type="project" value="UniProtKB-SubCell"/>
</dbReference>
<dbReference type="Gramene" id="Manes.07G117300.1.v8.1">
    <property type="protein sequence ID" value="Manes.07G117300.1.v8.1.CDS"/>
    <property type="gene ID" value="Manes.07G117300.v8.1"/>
</dbReference>
<dbReference type="PROSITE" id="PS51294">
    <property type="entry name" value="HTH_MYB"/>
    <property type="match status" value="1"/>
</dbReference>
<dbReference type="PANTHER" id="PTHR21717">
    <property type="entry name" value="TELOMERIC REPEAT BINDING PROTEIN"/>
    <property type="match status" value="1"/>
</dbReference>
<evidence type="ECO:0000313" key="7">
    <source>
        <dbReference type="EMBL" id="OAY46110.1"/>
    </source>
</evidence>
<dbReference type="InterPro" id="IPR017930">
    <property type="entry name" value="Myb_dom"/>
</dbReference>
<comment type="caution">
    <text evidence="7">The sequence shown here is derived from an EMBL/GenBank/DDBJ whole genome shotgun (WGS) entry which is preliminary data.</text>
</comment>
<evidence type="ECO:0000256" key="2">
    <source>
        <dbReference type="ARBA" id="ARBA00023125"/>
    </source>
</evidence>
<dbReference type="PANTHER" id="PTHR21717:SF73">
    <property type="entry name" value="TELOMERE-BINDING PROTEIN, PUTATIVE-RELATED"/>
    <property type="match status" value="1"/>
</dbReference>
<accession>A0A2C9VMP2</accession>
<keyword evidence="2" id="KW-0238">DNA-binding</keyword>
<feature type="domain" description="HTH myb-type" evidence="6">
    <location>
        <begin position="590"/>
        <end position="648"/>
    </location>
</feature>
<dbReference type="EMBL" id="CM004393">
    <property type="protein sequence ID" value="OAY46110.1"/>
    <property type="molecule type" value="Genomic_DNA"/>
</dbReference>
<organism evidence="7 8">
    <name type="scientific">Manihot esculenta</name>
    <name type="common">Cassava</name>
    <name type="synonym">Jatropha manihot</name>
    <dbReference type="NCBI Taxonomy" id="3983"/>
    <lineage>
        <taxon>Eukaryota</taxon>
        <taxon>Viridiplantae</taxon>
        <taxon>Streptophyta</taxon>
        <taxon>Embryophyta</taxon>
        <taxon>Tracheophyta</taxon>
        <taxon>Spermatophyta</taxon>
        <taxon>Magnoliopsida</taxon>
        <taxon>eudicotyledons</taxon>
        <taxon>Gunneridae</taxon>
        <taxon>Pentapetalae</taxon>
        <taxon>rosids</taxon>
        <taxon>fabids</taxon>
        <taxon>Malpighiales</taxon>
        <taxon>Euphorbiaceae</taxon>
        <taxon>Crotonoideae</taxon>
        <taxon>Manihoteae</taxon>
        <taxon>Manihot</taxon>
    </lineage>
</organism>
<evidence type="ECO:0000313" key="8">
    <source>
        <dbReference type="Proteomes" id="UP000091857"/>
    </source>
</evidence>
<protein>
    <submittedName>
        <fullName evidence="7">Uncharacterized protein</fullName>
    </submittedName>
</protein>
<dbReference type="InterPro" id="IPR057625">
    <property type="entry name" value="TPR1-6-like_ubiquitin"/>
</dbReference>
<evidence type="ECO:0000259" key="5">
    <source>
        <dbReference type="PROSITE" id="PS50090"/>
    </source>
</evidence>
<feature type="compositionally biased region" description="Basic and acidic residues" evidence="4">
    <location>
        <begin position="536"/>
        <end position="552"/>
    </location>
</feature>
<dbReference type="InterPro" id="IPR029071">
    <property type="entry name" value="Ubiquitin-like_domsf"/>
</dbReference>
<dbReference type="Gramene" id="Manes.07G117300.2.v8.1">
    <property type="protein sequence ID" value="Manes.07G117300.2.v8.1.CDS"/>
    <property type="gene ID" value="Manes.07G117300.v8.1"/>
</dbReference>
<dbReference type="Proteomes" id="UP000091857">
    <property type="component" value="Chromosome 7"/>
</dbReference>
<dbReference type="GO" id="GO:0042162">
    <property type="term" value="F:telomeric DNA binding"/>
    <property type="evidence" value="ECO:0007669"/>
    <property type="project" value="UniProtKB-ARBA"/>
</dbReference>
<evidence type="ECO:0000256" key="1">
    <source>
        <dbReference type="ARBA" id="ARBA00004123"/>
    </source>
</evidence>
<dbReference type="SUPFAM" id="SSF54236">
    <property type="entry name" value="Ubiquitin-like"/>
    <property type="match status" value="1"/>
</dbReference>
<evidence type="ECO:0000256" key="3">
    <source>
        <dbReference type="ARBA" id="ARBA00023242"/>
    </source>
</evidence>
<name>A0A2C9VMP2_MANES</name>
<feature type="region of interest" description="Disordered" evidence="4">
    <location>
        <begin position="533"/>
        <end position="552"/>
    </location>
</feature>
<dbReference type="Pfam" id="PF23603">
    <property type="entry name" value="Ubiquitin_TPR1"/>
    <property type="match status" value="1"/>
</dbReference>
<evidence type="ECO:0000259" key="6">
    <source>
        <dbReference type="PROSITE" id="PS51294"/>
    </source>
</evidence>